<sequence>MSKITQAIELLTKTVEKYIAREDVWETMTKKELADLLRKEYPEADSLFKKLDADGGSQVTFKEFVDIAADSKLMSSNTSDITKAMKLFKATFDNYAQKDSSKNTMNKSELCALLGKEFPSAPSAADVSRLLPQLDGANGVISFNDFVTAVVLNFDL</sequence>
<dbReference type="PANTHER" id="PTHR11639:SF118">
    <property type="entry name" value="PROTEIN S100"/>
    <property type="match status" value="1"/>
</dbReference>
<dbReference type="EMBL" id="GU982543">
    <property type="protein sequence ID" value="ADG29141.1"/>
    <property type="molecule type" value="mRNA"/>
</dbReference>
<dbReference type="GO" id="GO:0048306">
    <property type="term" value="F:calcium-dependent protein binding"/>
    <property type="evidence" value="ECO:0007669"/>
    <property type="project" value="TreeGrafter"/>
</dbReference>
<dbReference type="GO" id="GO:0005737">
    <property type="term" value="C:cytoplasm"/>
    <property type="evidence" value="ECO:0007669"/>
    <property type="project" value="TreeGrafter"/>
</dbReference>
<dbReference type="InterPro" id="IPR011992">
    <property type="entry name" value="EF-hand-dom_pair"/>
</dbReference>
<dbReference type="SMART" id="SM01394">
    <property type="entry name" value="S_100"/>
    <property type="match status" value="2"/>
</dbReference>
<evidence type="ECO:0000313" key="2">
    <source>
        <dbReference type="EMBL" id="ADG29141.1"/>
    </source>
</evidence>
<dbReference type="SUPFAM" id="SSF47473">
    <property type="entry name" value="EF-hand"/>
    <property type="match status" value="1"/>
</dbReference>
<accession>D6PVP6</accession>
<dbReference type="AlphaFoldDB" id="D6PVP6"/>
<dbReference type="GO" id="GO:0005509">
    <property type="term" value="F:calcium ion binding"/>
    <property type="evidence" value="ECO:0007669"/>
    <property type="project" value="InterPro"/>
</dbReference>
<feature type="domain" description="EF-hand" evidence="1">
    <location>
        <begin position="39"/>
        <end position="74"/>
    </location>
</feature>
<name>D6PVP6_EPICO</name>
<protein>
    <submittedName>
        <fullName evidence="2">Ictacalcin</fullName>
    </submittedName>
</protein>
<dbReference type="InterPro" id="IPR002048">
    <property type="entry name" value="EF_hand_dom"/>
</dbReference>
<dbReference type="PROSITE" id="PS50222">
    <property type="entry name" value="EF_HAND_2"/>
    <property type="match status" value="1"/>
</dbReference>
<dbReference type="InterPro" id="IPR013787">
    <property type="entry name" value="S100_Ca-bd_sub"/>
</dbReference>
<dbReference type="Gene3D" id="1.10.238.10">
    <property type="entry name" value="EF-hand"/>
    <property type="match status" value="2"/>
</dbReference>
<reference evidence="2" key="1">
    <citation type="submission" date="2010-03" db="EMBL/GenBank/DDBJ databases">
        <title>Differential gene expression of nodavirus infected-orange spotted grouper (Epinephelus coioides).</title>
        <authorList>
            <person name="Wu M.S."/>
            <person name="Chang C.Y."/>
        </authorList>
    </citation>
    <scope>NUCLEOTIDE SEQUENCE</scope>
</reference>
<dbReference type="Pfam" id="PF01023">
    <property type="entry name" value="S_100"/>
    <property type="match status" value="1"/>
</dbReference>
<organism evidence="2">
    <name type="scientific">Epinephelus coioides</name>
    <name type="common">Orange-spotted grouper</name>
    <name type="synonym">Epinephelus nebulosus</name>
    <dbReference type="NCBI Taxonomy" id="94232"/>
    <lineage>
        <taxon>Eukaryota</taxon>
        <taxon>Metazoa</taxon>
        <taxon>Chordata</taxon>
        <taxon>Craniata</taxon>
        <taxon>Vertebrata</taxon>
        <taxon>Euteleostomi</taxon>
        <taxon>Actinopterygii</taxon>
        <taxon>Neopterygii</taxon>
        <taxon>Teleostei</taxon>
        <taxon>Neoteleostei</taxon>
        <taxon>Acanthomorphata</taxon>
        <taxon>Eupercaria</taxon>
        <taxon>Perciformes</taxon>
        <taxon>Serranoidei</taxon>
        <taxon>Serranidae</taxon>
        <taxon>Epinephelinae</taxon>
        <taxon>Epinephelini</taxon>
        <taxon>Epinephelus</taxon>
    </lineage>
</organism>
<dbReference type="PANTHER" id="PTHR11639">
    <property type="entry name" value="S100 CALCIUM-BINDING PROTEIN"/>
    <property type="match status" value="1"/>
</dbReference>
<evidence type="ECO:0000259" key="1">
    <source>
        <dbReference type="PROSITE" id="PS50222"/>
    </source>
</evidence>
<proteinExistence type="evidence at transcript level"/>